<name>A0ABT8R6X7_9BACT</name>
<organism evidence="3 4">
    <name type="scientific">Rhodocytophaga aerolata</name>
    <dbReference type="NCBI Taxonomy" id="455078"/>
    <lineage>
        <taxon>Bacteria</taxon>
        <taxon>Pseudomonadati</taxon>
        <taxon>Bacteroidota</taxon>
        <taxon>Cytophagia</taxon>
        <taxon>Cytophagales</taxon>
        <taxon>Rhodocytophagaceae</taxon>
        <taxon>Rhodocytophaga</taxon>
    </lineage>
</organism>
<sequence>MPLSQLTVINEDCIWGLWEITESAEALTTQLPPNIHDIHYLASVTHEGKKAESLAVRVLAMHMLQEWHCAYWGIIKDEHDKPYLAELPIHISISHTSHYAAVIMHKHQEVGIDIEFIKGKLLRVAHKFLNEQEYQDAGDDLQKLGIYWSAKEVLYKKYGRRQLSLKEEISISPFKVSTFGTIRGTVEKNGYSIQNEIIYMIIDNLIISFSFE</sequence>
<dbReference type="Gene3D" id="3.90.470.20">
    <property type="entry name" value="4'-phosphopantetheinyl transferase domain"/>
    <property type="match status" value="1"/>
</dbReference>
<evidence type="ECO:0000256" key="1">
    <source>
        <dbReference type="ARBA" id="ARBA00022679"/>
    </source>
</evidence>
<dbReference type="GO" id="GO:0016740">
    <property type="term" value="F:transferase activity"/>
    <property type="evidence" value="ECO:0007669"/>
    <property type="project" value="UniProtKB-KW"/>
</dbReference>
<dbReference type="Pfam" id="PF01648">
    <property type="entry name" value="ACPS"/>
    <property type="match status" value="1"/>
</dbReference>
<accession>A0ABT8R6X7</accession>
<dbReference type="InterPro" id="IPR008278">
    <property type="entry name" value="4-PPantetheinyl_Trfase_dom"/>
</dbReference>
<keyword evidence="4" id="KW-1185">Reference proteome</keyword>
<protein>
    <submittedName>
        <fullName evidence="3">4'-phosphopantetheinyl transferase superfamily protein</fullName>
    </submittedName>
</protein>
<keyword evidence="1 3" id="KW-0808">Transferase</keyword>
<gene>
    <name evidence="3" type="ORF">Q0590_14275</name>
</gene>
<feature type="domain" description="4'-phosphopantetheinyl transferase" evidence="2">
    <location>
        <begin position="110"/>
        <end position="167"/>
    </location>
</feature>
<dbReference type="InterPro" id="IPR037143">
    <property type="entry name" value="4-PPantetheinyl_Trfase_dom_sf"/>
</dbReference>
<evidence type="ECO:0000313" key="3">
    <source>
        <dbReference type="EMBL" id="MDO1447431.1"/>
    </source>
</evidence>
<dbReference type="SUPFAM" id="SSF56214">
    <property type="entry name" value="4'-phosphopantetheinyl transferase"/>
    <property type="match status" value="2"/>
</dbReference>
<reference evidence="3" key="1">
    <citation type="submission" date="2023-07" db="EMBL/GenBank/DDBJ databases">
        <title>The genome sequence of Rhodocytophaga aerolata KACC 12507.</title>
        <authorList>
            <person name="Zhang X."/>
        </authorList>
    </citation>
    <scope>NUCLEOTIDE SEQUENCE</scope>
    <source>
        <strain evidence="3">KACC 12507</strain>
    </source>
</reference>
<proteinExistence type="predicted"/>
<dbReference type="EMBL" id="JAUKPO010000007">
    <property type="protein sequence ID" value="MDO1447431.1"/>
    <property type="molecule type" value="Genomic_DNA"/>
</dbReference>
<dbReference type="Proteomes" id="UP001168528">
    <property type="component" value="Unassembled WGS sequence"/>
</dbReference>
<evidence type="ECO:0000259" key="2">
    <source>
        <dbReference type="Pfam" id="PF01648"/>
    </source>
</evidence>
<evidence type="ECO:0000313" key="4">
    <source>
        <dbReference type="Proteomes" id="UP001168528"/>
    </source>
</evidence>
<comment type="caution">
    <text evidence="3">The sequence shown here is derived from an EMBL/GenBank/DDBJ whole genome shotgun (WGS) entry which is preliminary data.</text>
</comment>
<dbReference type="RefSeq" id="WP_302038235.1">
    <property type="nucleotide sequence ID" value="NZ_JAUKPO010000007.1"/>
</dbReference>